<dbReference type="SUPFAM" id="SSF56112">
    <property type="entry name" value="Protein kinase-like (PK-like)"/>
    <property type="match status" value="1"/>
</dbReference>
<evidence type="ECO:0000256" key="7">
    <source>
        <dbReference type="ARBA" id="ARBA00022840"/>
    </source>
</evidence>
<dbReference type="FunFam" id="3.30.430.20:FF:000014">
    <property type="entry name" value="Cysteine-rich receptor-like protein kinase 2"/>
    <property type="match status" value="1"/>
</dbReference>
<reference evidence="15 16" key="1">
    <citation type="submission" date="2024-01" db="EMBL/GenBank/DDBJ databases">
        <title>The genomes of 5 underutilized Papilionoideae crops provide insights into root nodulation and disease resistanc.</title>
        <authorList>
            <person name="Yuan L."/>
        </authorList>
    </citation>
    <scope>NUCLEOTIDE SEQUENCE [LARGE SCALE GENOMIC DNA]</scope>
    <source>
        <strain evidence="15">ZHUSHIDOU_FW_LH</strain>
        <tissue evidence="15">Leaf</tissue>
    </source>
</reference>
<keyword evidence="2" id="KW-0808">Transferase</keyword>
<evidence type="ECO:0000256" key="3">
    <source>
        <dbReference type="ARBA" id="ARBA00022729"/>
    </source>
</evidence>
<dbReference type="InterPro" id="IPR052059">
    <property type="entry name" value="CR_Ser/Thr_kinase"/>
</dbReference>
<comment type="caution">
    <text evidence="15">The sequence shown here is derived from an EMBL/GenBank/DDBJ whole genome shotgun (WGS) entry which is preliminary data.</text>
</comment>
<dbReference type="SMART" id="SM00220">
    <property type="entry name" value="S_TKc"/>
    <property type="match status" value="1"/>
</dbReference>
<feature type="binding site" evidence="10">
    <location>
        <position position="401"/>
    </location>
    <ligand>
        <name>ATP</name>
        <dbReference type="ChEBI" id="CHEBI:30616"/>
    </ligand>
</feature>
<dbReference type="PROSITE" id="PS00108">
    <property type="entry name" value="PROTEIN_KINASE_ST"/>
    <property type="match status" value="1"/>
</dbReference>
<evidence type="ECO:0000256" key="2">
    <source>
        <dbReference type="ARBA" id="ARBA00022679"/>
    </source>
</evidence>
<keyword evidence="5 10" id="KW-0547">Nucleotide-binding</keyword>
<feature type="transmembrane region" description="Helical" evidence="12">
    <location>
        <begin position="311"/>
        <end position="334"/>
    </location>
</feature>
<evidence type="ECO:0000256" key="5">
    <source>
        <dbReference type="ARBA" id="ARBA00022741"/>
    </source>
</evidence>
<sequence>MLGLLWNKIAAKKNQFHVNLIDNKYIHYFSILIHIIHYYKDMAKTKMMLQLISLIWWLTWWSTNNHHHSAVVAGPQTRLLNTGCSPFNATNLHTFFGSINGTLSGLRAQVSNESKHFATAQQAKGEILAYAMFQCRNYLSKNDCLGCFDTARTQIRNCSDANGARVIYDGCFLRYESESFYDQTTEPGNGVSCGNKTAKEVQFDTIGKQVLMDLQIATPKTKDFYAATKTQVGGGAIYATAQCVETAKESDCLACMTVGYNNLKTCLPNRDGRAYDAGCFMRYSETPFFADNQTIDITPYLKQGGGSSKKWAIIGGAVGGGALVVILLALFVWYRRSKKPKRAPRGDILGATELKGPVNYKYKDLKAATKNFSDENKLGEGGFGDVYKGTLKNGKVVAVKKLILGQSRKMEDDFESEVKLISNVHHRNLVRLLGCCVKGQERILVYEYMANSSLDRFLFGNKKGSLNWKQRYEIILGTARGLAYLHEEFHVSIIHRDIKTGNILLDDNFQAKIADFGLARLLPEDRSHLSTRFAGTLGYTAPEYAIHGQLSEKADAYSYGIVVLEIISGQKSTEVKVDENGHEYLLQRAWKLYERGMHSELVDKDLDPNDYDAEEVKKVIEIALLCIQATAAARPTMSQVVVLLLSKNLLENLQPSMPVFVDSNLKPPEDRSTSTVSSTSNATASVSVLSAR</sequence>
<evidence type="ECO:0000256" key="10">
    <source>
        <dbReference type="PROSITE-ProRule" id="PRU10141"/>
    </source>
</evidence>
<dbReference type="InterPro" id="IPR038408">
    <property type="entry name" value="GNK2_sf"/>
</dbReference>
<dbReference type="InterPro" id="IPR011009">
    <property type="entry name" value="Kinase-like_dom_sf"/>
</dbReference>
<keyword evidence="7 10" id="KW-0067">ATP-binding</keyword>
<organism evidence="15 16">
    <name type="scientific">Crotalaria pallida</name>
    <name type="common">Smooth rattlebox</name>
    <name type="synonym">Crotalaria striata</name>
    <dbReference type="NCBI Taxonomy" id="3830"/>
    <lineage>
        <taxon>Eukaryota</taxon>
        <taxon>Viridiplantae</taxon>
        <taxon>Streptophyta</taxon>
        <taxon>Embryophyta</taxon>
        <taxon>Tracheophyta</taxon>
        <taxon>Spermatophyta</taxon>
        <taxon>Magnoliopsida</taxon>
        <taxon>eudicotyledons</taxon>
        <taxon>Gunneridae</taxon>
        <taxon>Pentapetalae</taxon>
        <taxon>rosids</taxon>
        <taxon>fabids</taxon>
        <taxon>Fabales</taxon>
        <taxon>Fabaceae</taxon>
        <taxon>Papilionoideae</taxon>
        <taxon>50 kb inversion clade</taxon>
        <taxon>genistoids sensu lato</taxon>
        <taxon>core genistoids</taxon>
        <taxon>Crotalarieae</taxon>
        <taxon>Crotalaria</taxon>
    </lineage>
</organism>
<dbReference type="CDD" id="cd23509">
    <property type="entry name" value="Gnk2-like"/>
    <property type="match status" value="2"/>
</dbReference>
<keyword evidence="6" id="KW-0418">Kinase</keyword>
<keyword evidence="9" id="KW-0325">Glycoprotein</keyword>
<keyword evidence="3" id="KW-0732">Signal</keyword>
<dbReference type="PROSITE" id="PS50011">
    <property type="entry name" value="PROTEIN_KINASE_DOM"/>
    <property type="match status" value="1"/>
</dbReference>
<evidence type="ECO:0000259" key="13">
    <source>
        <dbReference type="PROSITE" id="PS50011"/>
    </source>
</evidence>
<keyword evidence="12" id="KW-0472">Membrane</keyword>
<dbReference type="PROSITE" id="PS51473">
    <property type="entry name" value="GNK2"/>
    <property type="match status" value="2"/>
</dbReference>
<keyword evidence="1" id="KW-0723">Serine/threonine-protein kinase</keyword>
<dbReference type="GO" id="GO:0004674">
    <property type="term" value="F:protein serine/threonine kinase activity"/>
    <property type="evidence" value="ECO:0007669"/>
    <property type="project" value="UniProtKB-KW"/>
</dbReference>
<proteinExistence type="predicted"/>
<evidence type="ECO:0000256" key="6">
    <source>
        <dbReference type="ARBA" id="ARBA00022777"/>
    </source>
</evidence>
<feature type="domain" description="Protein kinase" evidence="13">
    <location>
        <begin position="372"/>
        <end position="660"/>
    </location>
</feature>
<feature type="domain" description="Gnk2-homologous" evidence="14">
    <location>
        <begin position="77"/>
        <end position="180"/>
    </location>
</feature>
<feature type="region of interest" description="Disordered" evidence="11">
    <location>
        <begin position="661"/>
        <end position="692"/>
    </location>
</feature>
<dbReference type="InterPro" id="IPR001245">
    <property type="entry name" value="Ser-Thr/Tyr_kinase_cat_dom"/>
</dbReference>
<dbReference type="Proteomes" id="UP001372338">
    <property type="component" value="Unassembled WGS sequence"/>
</dbReference>
<protein>
    <recommendedName>
        <fullName evidence="17">Cysteine-rich receptor-like protein kinase 2</fullName>
    </recommendedName>
</protein>
<evidence type="ECO:0000256" key="1">
    <source>
        <dbReference type="ARBA" id="ARBA00022527"/>
    </source>
</evidence>
<dbReference type="InterPro" id="IPR008271">
    <property type="entry name" value="Ser/Thr_kinase_AS"/>
</dbReference>
<dbReference type="FunFam" id="3.30.200.20:FF:000177">
    <property type="entry name" value="Cysteine-rich receptor-like protein kinase 2"/>
    <property type="match status" value="1"/>
</dbReference>
<name>A0AAN9J167_CROPI</name>
<evidence type="ECO:0008006" key="17">
    <source>
        <dbReference type="Google" id="ProtNLM"/>
    </source>
</evidence>
<evidence type="ECO:0000313" key="15">
    <source>
        <dbReference type="EMBL" id="KAK7290292.1"/>
    </source>
</evidence>
<keyword evidence="12" id="KW-1133">Transmembrane helix</keyword>
<dbReference type="EMBL" id="JAYWIO010000001">
    <property type="protein sequence ID" value="KAK7290292.1"/>
    <property type="molecule type" value="Genomic_DNA"/>
</dbReference>
<evidence type="ECO:0000313" key="16">
    <source>
        <dbReference type="Proteomes" id="UP001372338"/>
    </source>
</evidence>
<dbReference type="PANTHER" id="PTHR47973">
    <property type="entry name" value="CYSTEINE-RICH RECEPTOR-LIKE PROTEIN KINASE 3"/>
    <property type="match status" value="1"/>
</dbReference>
<dbReference type="CDD" id="cd14066">
    <property type="entry name" value="STKc_IRAK"/>
    <property type="match status" value="1"/>
</dbReference>
<dbReference type="InterPro" id="IPR017441">
    <property type="entry name" value="Protein_kinase_ATP_BS"/>
</dbReference>
<dbReference type="FunFam" id="1.10.510.10:FF:000336">
    <property type="entry name" value="Cysteine-rich receptor-like protein kinase 2"/>
    <property type="match status" value="1"/>
</dbReference>
<dbReference type="AlphaFoldDB" id="A0AAN9J167"/>
<dbReference type="GO" id="GO:0005524">
    <property type="term" value="F:ATP binding"/>
    <property type="evidence" value="ECO:0007669"/>
    <property type="project" value="UniProtKB-UniRule"/>
</dbReference>
<dbReference type="FunFam" id="3.30.430.20:FF:000017">
    <property type="entry name" value="Cysteine-rich receptor-like protein kinase 2"/>
    <property type="match status" value="1"/>
</dbReference>
<evidence type="ECO:0000259" key="14">
    <source>
        <dbReference type="PROSITE" id="PS51473"/>
    </source>
</evidence>
<dbReference type="Pfam" id="PF07714">
    <property type="entry name" value="PK_Tyr_Ser-Thr"/>
    <property type="match status" value="1"/>
</dbReference>
<evidence type="ECO:0000256" key="11">
    <source>
        <dbReference type="SAM" id="MobiDB-lite"/>
    </source>
</evidence>
<dbReference type="Gene3D" id="1.10.510.10">
    <property type="entry name" value="Transferase(Phosphotransferase) domain 1"/>
    <property type="match status" value="1"/>
</dbReference>
<dbReference type="Gene3D" id="3.30.430.20">
    <property type="entry name" value="Gnk2 domain, C-X8-C-X2-C motif"/>
    <property type="match status" value="2"/>
</dbReference>
<keyword evidence="12" id="KW-0812">Transmembrane</keyword>
<evidence type="ECO:0000256" key="8">
    <source>
        <dbReference type="ARBA" id="ARBA00023170"/>
    </source>
</evidence>
<evidence type="ECO:0000256" key="9">
    <source>
        <dbReference type="ARBA" id="ARBA00023180"/>
    </source>
</evidence>
<keyword evidence="8" id="KW-0675">Receptor</keyword>
<dbReference type="InterPro" id="IPR002902">
    <property type="entry name" value="GNK2"/>
</dbReference>
<keyword evidence="16" id="KW-1185">Reference proteome</keyword>
<dbReference type="PROSITE" id="PS00107">
    <property type="entry name" value="PROTEIN_KINASE_ATP"/>
    <property type="match status" value="1"/>
</dbReference>
<gene>
    <name evidence="15" type="ORF">RIF29_04603</name>
</gene>
<feature type="domain" description="Gnk2-homologous" evidence="14">
    <location>
        <begin position="185"/>
        <end position="288"/>
    </location>
</feature>
<dbReference type="InterPro" id="IPR000719">
    <property type="entry name" value="Prot_kinase_dom"/>
</dbReference>
<feature type="compositionally biased region" description="Low complexity" evidence="11">
    <location>
        <begin position="673"/>
        <end position="692"/>
    </location>
</feature>
<keyword evidence="4" id="KW-0677">Repeat</keyword>
<dbReference type="Gene3D" id="3.30.200.20">
    <property type="entry name" value="Phosphorylase Kinase, domain 1"/>
    <property type="match status" value="1"/>
</dbReference>
<evidence type="ECO:0000256" key="12">
    <source>
        <dbReference type="SAM" id="Phobius"/>
    </source>
</evidence>
<evidence type="ECO:0000256" key="4">
    <source>
        <dbReference type="ARBA" id="ARBA00022737"/>
    </source>
</evidence>
<accession>A0AAN9J167</accession>
<dbReference type="Pfam" id="PF01657">
    <property type="entry name" value="Stress-antifung"/>
    <property type="match status" value="2"/>
</dbReference>